<comment type="caution">
    <text evidence="2">The sequence shown here is derived from an EMBL/GenBank/DDBJ whole genome shotgun (WGS) entry which is preliminary data.</text>
</comment>
<dbReference type="SUPFAM" id="SSF51735">
    <property type="entry name" value="NAD(P)-binding Rossmann-fold domains"/>
    <property type="match status" value="1"/>
</dbReference>
<dbReference type="PATRIC" id="fig|1666911.3.peg.3705"/>
<dbReference type="AlphaFoldDB" id="A0A0P7Z0C3"/>
<reference evidence="2 3" key="1">
    <citation type="submission" date="2015-09" db="EMBL/GenBank/DDBJ databases">
        <title>Identification and resolution of microdiversity through metagenomic sequencing of parallel consortia.</title>
        <authorList>
            <person name="Nelson W.C."/>
            <person name="Romine M.F."/>
            <person name="Lindemann S.R."/>
        </authorList>
    </citation>
    <scope>NUCLEOTIDE SEQUENCE [LARGE SCALE GENOMIC DNA]</scope>
    <source>
        <strain evidence="2">Ana</strain>
    </source>
</reference>
<dbReference type="STRING" id="1666911.HLUCCA11_04250"/>
<dbReference type="InterPro" id="IPR016040">
    <property type="entry name" value="NAD(P)-bd_dom"/>
</dbReference>
<evidence type="ECO:0000313" key="2">
    <source>
        <dbReference type="EMBL" id="KPQ37141.1"/>
    </source>
</evidence>
<gene>
    <name evidence="2" type="ORF">HLUCCA11_04250</name>
</gene>
<sequence>MTQSMKVFLAGASRGVGRELAQKLVAADHQVVALLRSDQAEAALMAMGITVVKGDALEAAKMVQLIAEHSPDAVMSTIGGLPEDGTVRADFVGNQNLIDAAIAANAKRFILISSIGSGNSAQALPDNVLEVLGPVLKEKAQAEAHLVNSGLVYTIIRPGGLVSESATGQEVLTEDPTVAGSIPRAAVAALAVRCLGSDRAHNKIFSAIDLPKQRSEQKFEVVNL</sequence>
<dbReference type="CDD" id="cd05243">
    <property type="entry name" value="SDR_a5"/>
    <property type="match status" value="1"/>
</dbReference>
<accession>A0A0P7Z0C3</accession>
<protein>
    <submittedName>
        <fullName evidence="2">NADH(P)-binding</fullName>
    </submittedName>
</protein>
<dbReference type="Pfam" id="PF13460">
    <property type="entry name" value="NAD_binding_10"/>
    <property type="match status" value="1"/>
</dbReference>
<dbReference type="Gene3D" id="3.40.50.720">
    <property type="entry name" value="NAD(P)-binding Rossmann-like Domain"/>
    <property type="match status" value="1"/>
</dbReference>
<feature type="domain" description="NAD(P)-binding" evidence="1">
    <location>
        <begin position="11"/>
        <end position="196"/>
    </location>
</feature>
<dbReference type="Proteomes" id="UP000050465">
    <property type="component" value="Unassembled WGS sequence"/>
</dbReference>
<dbReference type="PANTHER" id="PTHR15020:SF45">
    <property type="entry name" value="NAD(P)-BINDING DOMAIN-CONTAINING PROTEIN"/>
    <property type="match status" value="1"/>
</dbReference>
<dbReference type="EMBL" id="LJZR01000003">
    <property type="protein sequence ID" value="KPQ37141.1"/>
    <property type="molecule type" value="Genomic_DNA"/>
</dbReference>
<evidence type="ECO:0000313" key="3">
    <source>
        <dbReference type="Proteomes" id="UP000050465"/>
    </source>
</evidence>
<proteinExistence type="predicted"/>
<organism evidence="2 3">
    <name type="scientific">Phormidesmis priestleyi Ana</name>
    <dbReference type="NCBI Taxonomy" id="1666911"/>
    <lineage>
        <taxon>Bacteria</taxon>
        <taxon>Bacillati</taxon>
        <taxon>Cyanobacteriota</taxon>
        <taxon>Cyanophyceae</taxon>
        <taxon>Leptolyngbyales</taxon>
        <taxon>Leptolyngbyaceae</taxon>
        <taxon>Phormidesmis</taxon>
    </lineage>
</organism>
<dbReference type="InterPro" id="IPR036291">
    <property type="entry name" value="NAD(P)-bd_dom_sf"/>
</dbReference>
<name>A0A0P7Z0C3_9CYAN</name>
<evidence type="ECO:0000259" key="1">
    <source>
        <dbReference type="Pfam" id="PF13460"/>
    </source>
</evidence>
<dbReference type="PANTHER" id="PTHR15020">
    <property type="entry name" value="FLAVIN REDUCTASE-RELATED"/>
    <property type="match status" value="1"/>
</dbReference>